<dbReference type="SUPFAM" id="SSF53335">
    <property type="entry name" value="S-adenosyl-L-methionine-dependent methyltransferases"/>
    <property type="match status" value="1"/>
</dbReference>
<dbReference type="RefSeq" id="WP_066985462.1">
    <property type="nucleotide sequence ID" value="NZ_LUUI01000131.1"/>
</dbReference>
<dbReference type="AlphaFoldDB" id="A0A177N3V6"/>
<reference evidence="5 6" key="1">
    <citation type="submission" date="2016-03" db="EMBL/GenBank/DDBJ databases">
        <authorList>
            <person name="Ploux O."/>
        </authorList>
    </citation>
    <scope>NUCLEOTIDE SEQUENCE [LARGE SCALE GENOMIC DNA]</scope>
    <source>
        <strain evidence="5 6">R-45370</strain>
    </source>
</reference>
<dbReference type="InterPro" id="IPR029063">
    <property type="entry name" value="SAM-dependent_MTases_sf"/>
</dbReference>
<evidence type="ECO:0000256" key="1">
    <source>
        <dbReference type="ARBA" id="ARBA00022603"/>
    </source>
</evidence>
<accession>A0A177N3V6</accession>
<dbReference type="InterPro" id="IPR015985">
    <property type="entry name" value="TehB-like_dom"/>
</dbReference>
<dbReference type="PANTHER" id="PTHR43464">
    <property type="entry name" value="METHYLTRANSFERASE"/>
    <property type="match status" value="1"/>
</dbReference>
<feature type="domain" description="Tellurite resistance methyltransferase TehB-like" evidence="4">
    <location>
        <begin position="28"/>
        <end position="111"/>
    </location>
</feature>
<protein>
    <submittedName>
        <fullName evidence="5">Methyltransferase type 12</fullName>
    </submittedName>
</protein>
<evidence type="ECO:0000313" key="5">
    <source>
        <dbReference type="EMBL" id="OAI12163.1"/>
    </source>
</evidence>
<name>A0A177N3V6_9GAMM</name>
<gene>
    <name evidence="5" type="ORF">A1359_14060</name>
</gene>
<evidence type="ECO:0000259" key="4">
    <source>
        <dbReference type="Pfam" id="PF03848"/>
    </source>
</evidence>
<keyword evidence="3" id="KW-0949">S-adenosyl-L-methionine</keyword>
<dbReference type="PANTHER" id="PTHR43464:SF19">
    <property type="entry name" value="UBIQUINONE BIOSYNTHESIS O-METHYLTRANSFERASE, MITOCHONDRIAL"/>
    <property type="match status" value="1"/>
</dbReference>
<dbReference type="CDD" id="cd02440">
    <property type="entry name" value="AdoMet_MTases"/>
    <property type="match status" value="1"/>
</dbReference>
<sequence>MIEQAKWDKFYSHNQQSIDPSQVLYEHAYLLPKQGKALDLACGLGGNALFLARLGLQVDAWDISSVALTRLQTQADQISLPITTWQCDIRQKILPLKHYDVIVISRFLDRSLCNAIMGALKPEGLLFYQTFTRNKLDQHGPSNPDYLLGDNELLSLFPSLSLVFYQEYARIGDWRYGNRNEACFIGQKF</sequence>
<dbReference type="Gene3D" id="3.40.50.150">
    <property type="entry name" value="Vaccinia Virus protein VP39"/>
    <property type="match status" value="1"/>
</dbReference>
<keyword evidence="1 5" id="KW-0489">Methyltransferase</keyword>
<dbReference type="EMBL" id="LUUI01000131">
    <property type="protein sequence ID" value="OAI12163.1"/>
    <property type="molecule type" value="Genomic_DNA"/>
</dbReference>
<organism evidence="5 6">
    <name type="scientific">Methylomonas lenta</name>
    <dbReference type="NCBI Taxonomy" id="980561"/>
    <lineage>
        <taxon>Bacteria</taxon>
        <taxon>Pseudomonadati</taxon>
        <taxon>Pseudomonadota</taxon>
        <taxon>Gammaproteobacteria</taxon>
        <taxon>Methylococcales</taxon>
        <taxon>Methylococcaceae</taxon>
        <taxon>Methylomonas</taxon>
    </lineage>
</organism>
<dbReference type="Pfam" id="PF03848">
    <property type="entry name" value="TehB"/>
    <property type="match status" value="1"/>
</dbReference>
<proteinExistence type="predicted"/>
<evidence type="ECO:0000256" key="2">
    <source>
        <dbReference type="ARBA" id="ARBA00022679"/>
    </source>
</evidence>
<dbReference type="OrthoDB" id="9804312at2"/>
<evidence type="ECO:0000313" key="6">
    <source>
        <dbReference type="Proteomes" id="UP000078476"/>
    </source>
</evidence>
<keyword evidence="2 5" id="KW-0808">Transferase</keyword>
<comment type="caution">
    <text evidence="5">The sequence shown here is derived from an EMBL/GenBank/DDBJ whole genome shotgun (WGS) entry which is preliminary data.</text>
</comment>
<keyword evidence="6" id="KW-1185">Reference proteome</keyword>
<dbReference type="STRING" id="980561.A1359_14060"/>
<evidence type="ECO:0000256" key="3">
    <source>
        <dbReference type="ARBA" id="ARBA00022691"/>
    </source>
</evidence>
<dbReference type="Proteomes" id="UP000078476">
    <property type="component" value="Unassembled WGS sequence"/>
</dbReference>
<dbReference type="GO" id="GO:0008168">
    <property type="term" value="F:methyltransferase activity"/>
    <property type="evidence" value="ECO:0007669"/>
    <property type="project" value="UniProtKB-KW"/>
</dbReference>
<dbReference type="GO" id="GO:0032259">
    <property type="term" value="P:methylation"/>
    <property type="evidence" value="ECO:0007669"/>
    <property type="project" value="UniProtKB-KW"/>
</dbReference>